<evidence type="ECO:0000256" key="4">
    <source>
        <dbReference type="ARBA" id="ARBA00022989"/>
    </source>
</evidence>
<feature type="transmembrane region" description="Helical" evidence="6">
    <location>
        <begin position="230"/>
        <end position="255"/>
    </location>
</feature>
<feature type="transmembrane region" description="Helical" evidence="6">
    <location>
        <begin position="141"/>
        <end position="160"/>
    </location>
</feature>
<dbReference type="AlphaFoldDB" id="A0A644ZLT6"/>
<dbReference type="GO" id="GO:0005886">
    <property type="term" value="C:plasma membrane"/>
    <property type="evidence" value="ECO:0007669"/>
    <property type="project" value="UniProtKB-SubCell"/>
</dbReference>
<evidence type="ECO:0000256" key="5">
    <source>
        <dbReference type="ARBA" id="ARBA00023136"/>
    </source>
</evidence>
<evidence type="ECO:0000256" key="1">
    <source>
        <dbReference type="ARBA" id="ARBA00004651"/>
    </source>
</evidence>
<keyword evidence="5 6" id="KW-0472">Membrane</keyword>
<gene>
    <name evidence="7" type="ORF">SDC9_88539</name>
</gene>
<comment type="subcellular location">
    <subcellularLocation>
        <location evidence="1">Cell membrane</location>
        <topology evidence="1">Multi-pass membrane protein</topology>
    </subcellularLocation>
</comment>
<dbReference type="InterPro" id="IPR001851">
    <property type="entry name" value="ABC_transp_permease"/>
</dbReference>
<feature type="transmembrane region" description="Helical" evidence="6">
    <location>
        <begin position="58"/>
        <end position="76"/>
    </location>
</feature>
<dbReference type="GO" id="GO:0022857">
    <property type="term" value="F:transmembrane transporter activity"/>
    <property type="evidence" value="ECO:0007669"/>
    <property type="project" value="InterPro"/>
</dbReference>
<proteinExistence type="predicted"/>
<feature type="transmembrane region" description="Helical" evidence="6">
    <location>
        <begin position="83"/>
        <end position="103"/>
    </location>
</feature>
<feature type="transmembrane region" description="Helical" evidence="6">
    <location>
        <begin position="275"/>
        <end position="301"/>
    </location>
</feature>
<comment type="caution">
    <text evidence="7">The sequence shown here is derived from an EMBL/GenBank/DDBJ whole genome shotgun (WGS) entry which is preliminary data.</text>
</comment>
<evidence type="ECO:0000256" key="3">
    <source>
        <dbReference type="ARBA" id="ARBA00022692"/>
    </source>
</evidence>
<dbReference type="EMBL" id="VSSQ01009523">
    <property type="protein sequence ID" value="MPM41879.1"/>
    <property type="molecule type" value="Genomic_DNA"/>
</dbReference>
<dbReference type="PANTHER" id="PTHR47089">
    <property type="entry name" value="ABC TRANSPORTER, PERMEASE PROTEIN"/>
    <property type="match status" value="1"/>
</dbReference>
<feature type="transmembrane region" description="Helical" evidence="6">
    <location>
        <begin position="12"/>
        <end position="38"/>
    </location>
</feature>
<dbReference type="Pfam" id="PF02653">
    <property type="entry name" value="BPD_transp_2"/>
    <property type="match status" value="1"/>
</dbReference>
<evidence type="ECO:0008006" key="8">
    <source>
        <dbReference type="Google" id="ProtNLM"/>
    </source>
</evidence>
<sequence>MKLKMQKTGDKLLGAVGMALIALLIGGVLVIISGNSMVEAYGAMISGAFGSKQRISELFVKLVPVMIMALGVSIAYRAQLWNIGATGQFLMGSIAACAVGLYVKLPSVLLVPLTMLAAIVAAGGWALLAGYLKNRFNANEVITTLMLNYIANYFLEFLVYGPMMDPAGQLPQSATLPECIRLPAIFSELRVNYGLAVMLVVLLIVILLWKSSTGYRINLIGQGERVATYAGVNVKGTVLLTMFLSGAICGIAGWIETFGLQFRIMENLAGSYGNIATVVALLGALNPIGIAASSFFFSILLVGGASMQRMTDVPYSIVDVIQGLIIIFVIAGIVGRGKQDAKRQGRNCKNA</sequence>
<reference evidence="7" key="1">
    <citation type="submission" date="2019-08" db="EMBL/GenBank/DDBJ databases">
        <authorList>
            <person name="Kucharzyk K."/>
            <person name="Murdoch R.W."/>
            <person name="Higgins S."/>
            <person name="Loffler F."/>
        </authorList>
    </citation>
    <scope>NUCLEOTIDE SEQUENCE</scope>
</reference>
<organism evidence="7">
    <name type="scientific">bioreactor metagenome</name>
    <dbReference type="NCBI Taxonomy" id="1076179"/>
    <lineage>
        <taxon>unclassified sequences</taxon>
        <taxon>metagenomes</taxon>
        <taxon>ecological metagenomes</taxon>
    </lineage>
</organism>
<feature type="transmembrane region" description="Helical" evidence="6">
    <location>
        <begin position="313"/>
        <end position="334"/>
    </location>
</feature>
<evidence type="ECO:0000313" key="7">
    <source>
        <dbReference type="EMBL" id="MPM41879.1"/>
    </source>
</evidence>
<protein>
    <recommendedName>
        <fullName evidence="8">ABC transporter permease</fullName>
    </recommendedName>
</protein>
<keyword evidence="3 6" id="KW-0812">Transmembrane</keyword>
<evidence type="ECO:0000256" key="2">
    <source>
        <dbReference type="ARBA" id="ARBA00022475"/>
    </source>
</evidence>
<feature type="transmembrane region" description="Helical" evidence="6">
    <location>
        <begin position="109"/>
        <end position="129"/>
    </location>
</feature>
<accession>A0A644ZLT6</accession>
<keyword evidence="2" id="KW-1003">Cell membrane</keyword>
<dbReference type="CDD" id="cd06580">
    <property type="entry name" value="TM_PBP1_transp_TpRbsC_like"/>
    <property type="match status" value="1"/>
</dbReference>
<keyword evidence="4 6" id="KW-1133">Transmembrane helix</keyword>
<feature type="transmembrane region" description="Helical" evidence="6">
    <location>
        <begin position="191"/>
        <end position="209"/>
    </location>
</feature>
<name>A0A644ZLT6_9ZZZZ</name>
<dbReference type="PANTHER" id="PTHR47089:SF1">
    <property type="entry name" value="GUANOSINE ABC TRANSPORTER PERMEASE PROTEIN NUPP"/>
    <property type="match status" value="1"/>
</dbReference>
<evidence type="ECO:0000256" key="6">
    <source>
        <dbReference type="SAM" id="Phobius"/>
    </source>
</evidence>